<dbReference type="InterPro" id="IPR008613">
    <property type="entry name" value="Excalibur_Ca-bd_domain"/>
</dbReference>
<dbReference type="AlphaFoldDB" id="A0A438M123"/>
<dbReference type="EMBL" id="SAUN01000001">
    <property type="protein sequence ID" value="RVX39223.1"/>
    <property type="molecule type" value="Genomic_DNA"/>
</dbReference>
<protein>
    <submittedName>
        <fullName evidence="4">Excalibur calcium-binding domain-containing protein</fullName>
    </submittedName>
</protein>
<feature type="region of interest" description="Disordered" evidence="1">
    <location>
        <begin position="195"/>
        <end position="263"/>
    </location>
</feature>
<evidence type="ECO:0000313" key="5">
    <source>
        <dbReference type="Proteomes" id="UP000284824"/>
    </source>
</evidence>
<dbReference type="Proteomes" id="UP000284824">
    <property type="component" value="Unassembled WGS sequence"/>
</dbReference>
<name>A0A438M123_9ACTN</name>
<feature type="domain" description="Excalibur calcium-binding" evidence="3">
    <location>
        <begin position="265"/>
        <end position="302"/>
    </location>
</feature>
<feature type="transmembrane region" description="Helical" evidence="2">
    <location>
        <begin position="20"/>
        <end position="45"/>
    </location>
</feature>
<reference evidence="4 5" key="1">
    <citation type="submission" date="2019-01" db="EMBL/GenBank/DDBJ databases">
        <title>Sequencing the genomes of 1000 actinobacteria strains.</title>
        <authorList>
            <person name="Klenk H.-P."/>
        </authorList>
    </citation>
    <scope>NUCLEOTIDE SEQUENCE [LARGE SCALE GENOMIC DNA]</scope>
    <source>
        <strain evidence="4 5">DSM 43925</strain>
    </source>
</reference>
<dbReference type="RefSeq" id="WP_206641306.1">
    <property type="nucleotide sequence ID" value="NZ_SAUN01000001.1"/>
</dbReference>
<organism evidence="4 5">
    <name type="scientific">Nonomuraea polychroma</name>
    <dbReference type="NCBI Taxonomy" id="46176"/>
    <lineage>
        <taxon>Bacteria</taxon>
        <taxon>Bacillati</taxon>
        <taxon>Actinomycetota</taxon>
        <taxon>Actinomycetes</taxon>
        <taxon>Streptosporangiales</taxon>
        <taxon>Streptosporangiaceae</taxon>
        <taxon>Nonomuraea</taxon>
    </lineage>
</organism>
<evidence type="ECO:0000256" key="1">
    <source>
        <dbReference type="SAM" id="MobiDB-lite"/>
    </source>
</evidence>
<feature type="compositionally biased region" description="Low complexity" evidence="1">
    <location>
        <begin position="202"/>
        <end position="257"/>
    </location>
</feature>
<dbReference type="SMART" id="SM00894">
    <property type="entry name" value="Excalibur"/>
    <property type="match status" value="1"/>
</dbReference>
<accession>A0A438M123</accession>
<dbReference type="Pfam" id="PF05901">
    <property type="entry name" value="Excalibur"/>
    <property type="match status" value="1"/>
</dbReference>
<evidence type="ECO:0000259" key="3">
    <source>
        <dbReference type="SMART" id="SM00894"/>
    </source>
</evidence>
<keyword evidence="2" id="KW-0472">Membrane</keyword>
<comment type="caution">
    <text evidence="4">The sequence shown here is derived from an EMBL/GenBank/DDBJ whole genome shotgun (WGS) entry which is preliminary data.</text>
</comment>
<gene>
    <name evidence="4" type="ORF">EDD27_1571</name>
</gene>
<evidence type="ECO:0000256" key="2">
    <source>
        <dbReference type="SAM" id="Phobius"/>
    </source>
</evidence>
<evidence type="ECO:0000313" key="4">
    <source>
        <dbReference type="EMBL" id="RVX39223.1"/>
    </source>
</evidence>
<dbReference type="Gene3D" id="3.30.1360.200">
    <property type="match status" value="1"/>
</dbReference>
<keyword evidence="2" id="KW-1133">Transmembrane helix</keyword>
<proteinExistence type="predicted"/>
<sequence>MDKPEEPPLADPGEPQASRVTTIVLIVSLVLVVLVAGVAGTVAVLMTKNPDMPLLGGTVPHRLPVPIHFAPVRETKPAPCPGDPAVLDEEQKTCYLLEDGVTVHAVQQIEPVREKDGQYSVRIAIAPAFKEKLVQLIDEMVIEQRQVAVVLAPEQPDQPKIVLAAPIVTQAMDGDSMSITGFTEEEARALTARLLGPGASGTPAPTEPAGSSPPATPPGTTGTTGTPSTTGTPGTTGSTGTTGTNPANPGVTNPATNSGRTPDRHYATCKEAVAAGYGPYHKGTHEEYSWYPDVDNNGTACNSADIR</sequence>
<keyword evidence="5" id="KW-1185">Reference proteome</keyword>
<keyword evidence="2" id="KW-0812">Transmembrane</keyword>